<dbReference type="EMBL" id="CAEZTI010000103">
    <property type="protein sequence ID" value="CAB4564937.1"/>
    <property type="molecule type" value="Genomic_DNA"/>
</dbReference>
<dbReference type="GO" id="GO:0003677">
    <property type="term" value="F:DNA binding"/>
    <property type="evidence" value="ECO:0007669"/>
    <property type="project" value="UniProtKB-KW"/>
</dbReference>
<keyword evidence="1" id="KW-0805">Transcription regulation</keyword>
<protein>
    <submittedName>
        <fullName evidence="5">Unannotated protein</fullName>
    </submittedName>
</protein>
<evidence type="ECO:0000313" key="5">
    <source>
        <dbReference type="EMBL" id="CAB4564937.1"/>
    </source>
</evidence>
<keyword evidence="3" id="KW-0804">Transcription</keyword>
<proteinExistence type="predicted"/>
<dbReference type="SUPFAM" id="SSF46689">
    <property type="entry name" value="Homeodomain-like"/>
    <property type="match status" value="1"/>
</dbReference>
<dbReference type="InterPro" id="IPR001647">
    <property type="entry name" value="HTH_TetR"/>
</dbReference>
<dbReference type="AlphaFoldDB" id="A0A6J6DLF5"/>
<feature type="domain" description="HTH tetR-type" evidence="4">
    <location>
        <begin position="5"/>
        <end position="65"/>
    </location>
</feature>
<evidence type="ECO:0000256" key="2">
    <source>
        <dbReference type="ARBA" id="ARBA00023125"/>
    </source>
</evidence>
<dbReference type="Pfam" id="PF00440">
    <property type="entry name" value="TetR_N"/>
    <property type="match status" value="1"/>
</dbReference>
<organism evidence="5">
    <name type="scientific">freshwater metagenome</name>
    <dbReference type="NCBI Taxonomy" id="449393"/>
    <lineage>
        <taxon>unclassified sequences</taxon>
        <taxon>metagenomes</taxon>
        <taxon>ecological metagenomes</taxon>
    </lineage>
</organism>
<keyword evidence="2" id="KW-0238">DNA-binding</keyword>
<gene>
    <name evidence="5" type="ORF">UFOPK1619_00606</name>
</gene>
<dbReference type="PANTHER" id="PTHR47506">
    <property type="entry name" value="TRANSCRIPTIONAL REGULATORY PROTEIN"/>
    <property type="match status" value="1"/>
</dbReference>
<dbReference type="PROSITE" id="PS50977">
    <property type="entry name" value="HTH_TETR_2"/>
    <property type="match status" value="1"/>
</dbReference>
<dbReference type="InterPro" id="IPR036271">
    <property type="entry name" value="Tet_transcr_reg_TetR-rel_C_sf"/>
</dbReference>
<dbReference type="Gene3D" id="1.10.357.10">
    <property type="entry name" value="Tetracycline Repressor, domain 2"/>
    <property type="match status" value="1"/>
</dbReference>
<reference evidence="5" key="1">
    <citation type="submission" date="2020-05" db="EMBL/GenBank/DDBJ databases">
        <authorList>
            <person name="Chiriac C."/>
            <person name="Salcher M."/>
            <person name="Ghai R."/>
            <person name="Kavagutti S V."/>
        </authorList>
    </citation>
    <scope>NUCLEOTIDE SEQUENCE</scope>
</reference>
<accession>A0A6J6DLF5</accession>
<evidence type="ECO:0000256" key="1">
    <source>
        <dbReference type="ARBA" id="ARBA00023015"/>
    </source>
</evidence>
<sequence length="197" mass="22197">MRDIHPTKSHLIATTVSLIDEFGPQGFTVDQLLDNSKISKGSLYHHFEDFHDVMIAAQVERFAQYVEEDIAGVTQVLLAATSREDLLNRLDTVSLIAHSEERAKRRGDRMEILTSARHSEKMKLALGPVQARLTASFADLIREMQSRQWVTTEISPEAVAVFIQAYSLGLVVNDASSEHIDMAAWHQLISRMLRTLI</sequence>
<dbReference type="PANTHER" id="PTHR47506:SF1">
    <property type="entry name" value="HTH-TYPE TRANSCRIPTIONAL REGULATOR YJDC"/>
    <property type="match status" value="1"/>
</dbReference>
<evidence type="ECO:0000259" key="4">
    <source>
        <dbReference type="PROSITE" id="PS50977"/>
    </source>
</evidence>
<dbReference type="InterPro" id="IPR009057">
    <property type="entry name" value="Homeodomain-like_sf"/>
</dbReference>
<dbReference type="SUPFAM" id="SSF48498">
    <property type="entry name" value="Tetracyclin repressor-like, C-terminal domain"/>
    <property type="match status" value="1"/>
</dbReference>
<evidence type="ECO:0000256" key="3">
    <source>
        <dbReference type="ARBA" id="ARBA00023163"/>
    </source>
</evidence>
<name>A0A6J6DLF5_9ZZZZ</name>